<name>A0A0N4ZGT3_PARTI</name>
<reference evidence="2" key="1">
    <citation type="submission" date="2017-02" db="UniProtKB">
        <authorList>
            <consortium name="WormBaseParasite"/>
        </authorList>
    </citation>
    <scope>IDENTIFICATION</scope>
</reference>
<protein>
    <submittedName>
        <fullName evidence="2">NAD-specific glutamate dehydrogenase</fullName>
    </submittedName>
</protein>
<accession>A0A0N4ZGT3</accession>
<sequence length="554" mass="58438">MASKGLDRIHFYVSDLSAPSQAISKGAERPELFPLDGARRLRGSPIVMVEVSGHAVGRGDGAQGQHLFIGAGVALDADRLDRQQHGEGLPDVVVQARLADLVQIDGVRVLERGDGLRRDLAGDADGQARTGERMAADEGVGQAQFPAQYAHFVLEQFAQGLDQLQLHEVRQAADVVVALDDVRGAAGRGHALDHVGVEGALGQEGGAFDLGGLAVEHLDEDAADGLALGFRVRNPGQLAEEFLRRINVHQRDVVVLAEQGRDLLGLVLAHQAGVHEDTGQLIANSFMDKQCCNGRIHTAGKRADNFAFADLFADLGDLLVAIGGHGPVAGQARHAVGEVLQQLGAARGVHHLGVELHAVDLARLIGDGGEGRAFRGGDDVEAFRQGRHAVAVAHPHRLAVIDGADAGEQGAFAGDDDLGAAELGVVAALDLTAQLFAHGLLTVANAQDRRAVVEDGAVYARAVGVGRRVGAARQDDGLRLHRRQGLARLVERMDLAIDAGLAQAARDQLRHLAAEIDDEHLLVLGRLGHEVESGASDCARVWPCRAGISRAERP</sequence>
<dbReference type="WBParaSite" id="PTRK_0000705200.1">
    <property type="protein sequence ID" value="PTRK_0000705200.1"/>
    <property type="gene ID" value="PTRK_0000705200"/>
</dbReference>
<organism evidence="1 2">
    <name type="scientific">Parastrongyloides trichosuri</name>
    <name type="common">Possum-specific nematode worm</name>
    <dbReference type="NCBI Taxonomy" id="131310"/>
    <lineage>
        <taxon>Eukaryota</taxon>
        <taxon>Metazoa</taxon>
        <taxon>Ecdysozoa</taxon>
        <taxon>Nematoda</taxon>
        <taxon>Chromadorea</taxon>
        <taxon>Rhabditida</taxon>
        <taxon>Tylenchina</taxon>
        <taxon>Panagrolaimomorpha</taxon>
        <taxon>Strongyloidoidea</taxon>
        <taxon>Strongyloididae</taxon>
        <taxon>Parastrongyloides</taxon>
    </lineage>
</organism>
<evidence type="ECO:0000313" key="1">
    <source>
        <dbReference type="Proteomes" id="UP000038045"/>
    </source>
</evidence>
<evidence type="ECO:0000313" key="2">
    <source>
        <dbReference type="WBParaSite" id="PTRK_0000705200.1"/>
    </source>
</evidence>
<keyword evidence="1" id="KW-1185">Reference proteome</keyword>
<dbReference type="AlphaFoldDB" id="A0A0N4ZGT3"/>
<proteinExistence type="predicted"/>
<dbReference type="Proteomes" id="UP000038045">
    <property type="component" value="Unplaced"/>
</dbReference>